<dbReference type="PIRSF" id="PIRSF018005">
    <property type="entry name" value="UCP018005"/>
    <property type="match status" value="1"/>
</dbReference>
<proteinExistence type="predicted"/>
<evidence type="ECO:0000256" key="1">
    <source>
        <dbReference type="ARBA" id="ARBA00022603"/>
    </source>
</evidence>
<dbReference type="Gene3D" id="3.40.50.150">
    <property type="entry name" value="Vaccinia Virus protein VP39"/>
    <property type="match status" value="1"/>
</dbReference>
<feature type="domain" description="Histidine-specific methyltransferase SAM-dependent" evidence="3">
    <location>
        <begin position="19"/>
        <end position="317"/>
    </location>
</feature>
<name>A0A318E4X5_9GAMM</name>
<dbReference type="InterPro" id="IPR051128">
    <property type="entry name" value="EgtD_Methyltrsf_superfamily"/>
</dbReference>
<dbReference type="AlphaFoldDB" id="A0A318E4X5"/>
<dbReference type="InterPro" id="IPR019257">
    <property type="entry name" value="MeTrfase_dom"/>
</dbReference>
<gene>
    <name evidence="4" type="ORF">C8D93_1228</name>
</gene>
<dbReference type="InterPro" id="IPR035094">
    <property type="entry name" value="EgtD"/>
</dbReference>
<dbReference type="PANTHER" id="PTHR43397">
    <property type="entry name" value="ERGOTHIONEINE BIOSYNTHESIS PROTEIN 1"/>
    <property type="match status" value="1"/>
</dbReference>
<evidence type="ECO:0000313" key="5">
    <source>
        <dbReference type="Proteomes" id="UP000248330"/>
    </source>
</evidence>
<sequence length="321" mass="35192">MATMSTPRRVEAGASAFLADVLAGLSATPKAIAAKYFYDANGSALFDRICTLPEYYPTRTERAILEAHAGEMAAALGARALLIEPGAGSSEKTRVLLRALEEPAAYVPVDISAEHLEHSAQALRAELPHIEVLPVAADFTAGFAVPRPQRQPLRRAVFFPGSTLGNFEPDAARRLLAGFRPLAGRDGRLLLGVDLQKDIDVLERAYDDAQGVTAQFNLNLLVRINRELGGNFDPAAFRHVAFYDRERGRIEMHLESRSDQVVSVAGRRFCFRAGERLHTESSYKYTPDSIAALGTAAGWRPLRQWTDDRGWFALALFAPSL</sequence>
<dbReference type="OrthoDB" id="5289726at2"/>
<dbReference type="GO" id="GO:0008168">
    <property type="term" value="F:methyltransferase activity"/>
    <property type="evidence" value="ECO:0007669"/>
    <property type="project" value="UniProtKB-KW"/>
</dbReference>
<dbReference type="Proteomes" id="UP000248330">
    <property type="component" value="Unassembled WGS sequence"/>
</dbReference>
<accession>A0A318E4X5</accession>
<dbReference type="InterPro" id="IPR017804">
    <property type="entry name" value="MeTrfase_EgtD-like"/>
</dbReference>
<dbReference type="GO" id="GO:0032259">
    <property type="term" value="P:methylation"/>
    <property type="evidence" value="ECO:0007669"/>
    <property type="project" value="UniProtKB-KW"/>
</dbReference>
<evidence type="ECO:0000256" key="2">
    <source>
        <dbReference type="ARBA" id="ARBA00022679"/>
    </source>
</evidence>
<protein>
    <submittedName>
        <fullName evidence="4">Dimethylhistidine N-methyltransferase</fullName>
    </submittedName>
</protein>
<dbReference type="PANTHER" id="PTHR43397:SF1">
    <property type="entry name" value="ERGOTHIONEINE BIOSYNTHESIS PROTEIN 1"/>
    <property type="match status" value="1"/>
</dbReference>
<dbReference type="EMBL" id="QICN01000022">
    <property type="protein sequence ID" value="PXV62924.1"/>
    <property type="molecule type" value="Genomic_DNA"/>
</dbReference>
<organism evidence="4 5">
    <name type="scientific">Sinimarinibacterium flocculans</name>
    <dbReference type="NCBI Taxonomy" id="985250"/>
    <lineage>
        <taxon>Bacteria</taxon>
        <taxon>Pseudomonadati</taxon>
        <taxon>Pseudomonadota</taxon>
        <taxon>Gammaproteobacteria</taxon>
        <taxon>Nevskiales</taxon>
        <taxon>Nevskiaceae</taxon>
        <taxon>Sinimarinibacterium</taxon>
    </lineage>
</organism>
<keyword evidence="1 4" id="KW-0489">Methyltransferase</keyword>
<dbReference type="RefSeq" id="WP_110267044.1">
    <property type="nucleotide sequence ID" value="NZ_CAWNXA010000022.1"/>
</dbReference>
<dbReference type="SUPFAM" id="SSF53335">
    <property type="entry name" value="S-adenosyl-L-methionine-dependent methyltransferases"/>
    <property type="match status" value="1"/>
</dbReference>
<evidence type="ECO:0000259" key="3">
    <source>
        <dbReference type="Pfam" id="PF10017"/>
    </source>
</evidence>
<dbReference type="NCBIfam" id="TIGR03438">
    <property type="entry name" value="egtD_ergothio"/>
    <property type="match status" value="1"/>
</dbReference>
<dbReference type="Pfam" id="PF10017">
    <property type="entry name" value="Methyltransf_33"/>
    <property type="match status" value="1"/>
</dbReference>
<keyword evidence="2 4" id="KW-0808">Transferase</keyword>
<keyword evidence="5" id="KW-1185">Reference proteome</keyword>
<comment type="caution">
    <text evidence="4">The sequence shown here is derived from an EMBL/GenBank/DDBJ whole genome shotgun (WGS) entry which is preliminary data.</text>
</comment>
<dbReference type="InterPro" id="IPR029063">
    <property type="entry name" value="SAM-dependent_MTases_sf"/>
</dbReference>
<evidence type="ECO:0000313" key="4">
    <source>
        <dbReference type="EMBL" id="PXV62924.1"/>
    </source>
</evidence>
<reference evidence="4 5" key="1">
    <citation type="submission" date="2018-04" db="EMBL/GenBank/DDBJ databases">
        <title>Genomic Encyclopedia of Type Strains, Phase IV (KMG-IV): sequencing the most valuable type-strain genomes for metagenomic binning, comparative biology and taxonomic classification.</title>
        <authorList>
            <person name="Goeker M."/>
        </authorList>
    </citation>
    <scope>NUCLEOTIDE SEQUENCE [LARGE SCALE GENOMIC DNA]</scope>
    <source>
        <strain evidence="4 5">DSM 104150</strain>
    </source>
</reference>